<dbReference type="EMBL" id="BSYA01000088">
    <property type="protein sequence ID" value="GMG31691.1"/>
    <property type="molecule type" value="Genomic_DNA"/>
</dbReference>
<comment type="caution">
    <text evidence="1">The sequence shown here is derived from an EMBL/GenBank/DDBJ whole genome shotgun (WGS) entry which is preliminary data.</text>
</comment>
<evidence type="ECO:0000313" key="1">
    <source>
        <dbReference type="EMBL" id="GMG31691.1"/>
    </source>
</evidence>
<accession>A0AAN4YQ22</accession>
<gene>
    <name evidence="1" type="ORF">Aory04_000753800</name>
</gene>
<dbReference type="Proteomes" id="UP001165205">
    <property type="component" value="Unassembled WGS sequence"/>
</dbReference>
<protein>
    <submittedName>
        <fullName evidence="1">Unnamed protein product</fullName>
    </submittedName>
</protein>
<organism evidence="1 2">
    <name type="scientific">Aspergillus oryzae</name>
    <name type="common">Yellow koji mold</name>
    <dbReference type="NCBI Taxonomy" id="5062"/>
    <lineage>
        <taxon>Eukaryota</taxon>
        <taxon>Fungi</taxon>
        <taxon>Dikarya</taxon>
        <taxon>Ascomycota</taxon>
        <taxon>Pezizomycotina</taxon>
        <taxon>Eurotiomycetes</taxon>
        <taxon>Eurotiomycetidae</taxon>
        <taxon>Eurotiales</taxon>
        <taxon>Aspergillaceae</taxon>
        <taxon>Aspergillus</taxon>
        <taxon>Aspergillus subgen. Circumdati</taxon>
    </lineage>
</organism>
<sequence length="144" mass="16176">MTHTAAPRMIMPTMRLPLPSLSSLAIVLLSRLVYLKMMYTTVTDSDEFAVFPQCFEIDWCGKMILAWCSVGPVQASTTREVHPWLVLRLSKTMDPRDVTIDSTVSRCHSFECTGRCGCSYQVLLCVTDVQRRSNRQHAGMAISA</sequence>
<proteinExistence type="predicted"/>
<name>A0AAN4YQ22_ASPOZ</name>
<dbReference type="AlphaFoldDB" id="A0AAN4YQ22"/>
<reference evidence="1" key="1">
    <citation type="submission" date="2023-04" db="EMBL/GenBank/DDBJ databases">
        <title>Aspergillus oryzae NBRC 4228.</title>
        <authorList>
            <person name="Ichikawa N."/>
            <person name="Sato H."/>
            <person name="Tonouchi N."/>
        </authorList>
    </citation>
    <scope>NUCLEOTIDE SEQUENCE</scope>
    <source>
        <strain evidence="1">NBRC 4228</strain>
    </source>
</reference>
<evidence type="ECO:0000313" key="2">
    <source>
        <dbReference type="Proteomes" id="UP001165205"/>
    </source>
</evidence>